<evidence type="ECO:0000259" key="13">
    <source>
        <dbReference type="PROSITE" id="PS50885"/>
    </source>
</evidence>
<dbReference type="PANTHER" id="PTHR45436:SF5">
    <property type="entry name" value="SENSOR HISTIDINE KINASE TRCS"/>
    <property type="match status" value="1"/>
</dbReference>
<comment type="catalytic activity">
    <reaction evidence="1">
        <text>ATP + protein L-histidine = ADP + protein N-phospho-L-histidine.</text>
        <dbReference type="EC" id="2.7.13.3"/>
    </reaction>
</comment>
<dbReference type="InterPro" id="IPR036097">
    <property type="entry name" value="HisK_dim/P_sf"/>
</dbReference>
<dbReference type="GO" id="GO:0000155">
    <property type="term" value="F:phosphorelay sensor kinase activity"/>
    <property type="evidence" value="ECO:0007669"/>
    <property type="project" value="InterPro"/>
</dbReference>
<organism evidence="14 15">
    <name type="scientific">Cellulomonas cellasea</name>
    <dbReference type="NCBI Taxonomy" id="43670"/>
    <lineage>
        <taxon>Bacteria</taxon>
        <taxon>Bacillati</taxon>
        <taxon>Actinomycetota</taxon>
        <taxon>Actinomycetes</taxon>
        <taxon>Micrococcales</taxon>
        <taxon>Cellulomonadaceae</taxon>
        <taxon>Cellulomonas</taxon>
    </lineage>
</organism>
<feature type="transmembrane region" description="Helical" evidence="11">
    <location>
        <begin position="165"/>
        <end position="193"/>
    </location>
</feature>
<evidence type="ECO:0000256" key="9">
    <source>
        <dbReference type="ARBA" id="ARBA00023012"/>
    </source>
</evidence>
<dbReference type="PROSITE" id="PS50109">
    <property type="entry name" value="HIS_KIN"/>
    <property type="match status" value="1"/>
</dbReference>
<evidence type="ECO:0000256" key="6">
    <source>
        <dbReference type="ARBA" id="ARBA00022692"/>
    </source>
</evidence>
<evidence type="ECO:0000256" key="3">
    <source>
        <dbReference type="ARBA" id="ARBA00012438"/>
    </source>
</evidence>
<evidence type="ECO:0000313" key="14">
    <source>
        <dbReference type="EMBL" id="MBB2923726.1"/>
    </source>
</evidence>
<evidence type="ECO:0000259" key="12">
    <source>
        <dbReference type="PROSITE" id="PS50109"/>
    </source>
</evidence>
<evidence type="ECO:0000313" key="15">
    <source>
        <dbReference type="Proteomes" id="UP000518206"/>
    </source>
</evidence>
<comment type="subcellular location">
    <subcellularLocation>
        <location evidence="2">Cell membrane</location>
    </subcellularLocation>
</comment>
<dbReference type="InterPro" id="IPR005467">
    <property type="entry name" value="His_kinase_dom"/>
</dbReference>
<dbReference type="RefSeq" id="WP_183296524.1">
    <property type="nucleotide sequence ID" value="NZ_JACHVX010000003.1"/>
</dbReference>
<dbReference type="CDD" id="cd00082">
    <property type="entry name" value="HisKA"/>
    <property type="match status" value="1"/>
</dbReference>
<dbReference type="SUPFAM" id="SSF55874">
    <property type="entry name" value="ATPase domain of HSP90 chaperone/DNA topoisomerase II/histidine kinase"/>
    <property type="match status" value="1"/>
</dbReference>
<evidence type="ECO:0000256" key="2">
    <source>
        <dbReference type="ARBA" id="ARBA00004236"/>
    </source>
</evidence>
<feature type="region of interest" description="Disordered" evidence="10">
    <location>
        <begin position="93"/>
        <end position="154"/>
    </location>
</feature>
<dbReference type="AlphaFoldDB" id="A0A7W4YCP0"/>
<dbReference type="Gene3D" id="1.10.287.130">
    <property type="match status" value="1"/>
</dbReference>
<keyword evidence="8 11" id="KW-1133">Transmembrane helix</keyword>
<dbReference type="SMART" id="SM00304">
    <property type="entry name" value="HAMP"/>
    <property type="match status" value="1"/>
</dbReference>
<dbReference type="PROSITE" id="PS50885">
    <property type="entry name" value="HAMP"/>
    <property type="match status" value="1"/>
</dbReference>
<evidence type="ECO:0000256" key="4">
    <source>
        <dbReference type="ARBA" id="ARBA00022553"/>
    </source>
</evidence>
<dbReference type="SUPFAM" id="SSF47384">
    <property type="entry name" value="Homodimeric domain of signal transducing histidine kinase"/>
    <property type="match status" value="1"/>
</dbReference>
<reference evidence="14 15" key="2">
    <citation type="submission" date="2020-08" db="EMBL/GenBank/DDBJ databases">
        <authorList>
            <person name="Partida-Martinez L."/>
            <person name="Huntemann M."/>
            <person name="Clum A."/>
            <person name="Wang J."/>
            <person name="Palaniappan K."/>
            <person name="Ritter S."/>
            <person name="Chen I.-M."/>
            <person name="Stamatis D."/>
            <person name="Reddy T."/>
            <person name="O'Malley R."/>
            <person name="Daum C."/>
            <person name="Shapiro N."/>
            <person name="Ivanova N."/>
            <person name="Kyrpides N."/>
            <person name="Woyke T."/>
        </authorList>
    </citation>
    <scope>NUCLEOTIDE SEQUENCE [LARGE SCALE GENOMIC DNA]</scope>
    <source>
        <strain evidence="14 15">RAS26</strain>
    </source>
</reference>
<gene>
    <name evidence="14" type="ORF">FHR80_002651</name>
</gene>
<feature type="region of interest" description="Disordered" evidence="10">
    <location>
        <begin position="1"/>
        <end position="47"/>
    </location>
</feature>
<dbReference type="SUPFAM" id="SSF158472">
    <property type="entry name" value="HAMP domain-like"/>
    <property type="match status" value="1"/>
</dbReference>
<keyword evidence="7 14" id="KW-0418">Kinase</keyword>
<keyword evidence="6 11" id="KW-0812">Transmembrane</keyword>
<dbReference type="InterPro" id="IPR050428">
    <property type="entry name" value="TCS_sensor_his_kinase"/>
</dbReference>
<dbReference type="InterPro" id="IPR003660">
    <property type="entry name" value="HAMP_dom"/>
</dbReference>
<evidence type="ECO:0000256" key="8">
    <source>
        <dbReference type="ARBA" id="ARBA00022989"/>
    </source>
</evidence>
<protein>
    <recommendedName>
        <fullName evidence="3">histidine kinase</fullName>
        <ecNumber evidence="3">2.7.13.3</ecNumber>
    </recommendedName>
</protein>
<keyword evidence="11" id="KW-0472">Membrane</keyword>
<keyword evidence="4" id="KW-0597">Phosphoprotein</keyword>
<comment type="caution">
    <text evidence="14">The sequence shown here is derived from an EMBL/GenBank/DDBJ whole genome shotgun (WGS) entry which is preliminary data.</text>
</comment>
<keyword evidence="9" id="KW-0902">Two-component regulatory system</keyword>
<dbReference type="Gene3D" id="6.10.340.10">
    <property type="match status" value="1"/>
</dbReference>
<dbReference type="SMART" id="SM00387">
    <property type="entry name" value="HATPase_c"/>
    <property type="match status" value="1"/>
</dbReference>
<dbReference type="Gene3D" id="3.30.565.10">
    <property type="entry name" value="Histidine kinase-like ATPase, C-terminal domain"/>
    <property type="match status" value="1"/>
</dbReference>
<feature type="domain" description="Histidine kinase" evidence="12">
    <location>
        <begin position="255"/>
        <end position="471"/>
    </location>
</feature>
<name>A0A7W4YCP0_9CELL</name>
<evidence type="ECO:0000256" key="1">
    <source>
        <dbReference type="ARBA" id="ARBA00000085"/>
    </source>
</evidence>
<feature type="region of interest" description="Disordered" evidence="10">
    <location>
        <begin position="464"/>
        <end position="493"/>
    </location>
</feature>
<dbReference type="EMBL" id="JACHVX010000003">
    <property type="protein sequence ID" value="MBB2923726.1"/>
    <property type="molecule type" value="Genomic_DNA"/>
</dbReference>
<evidence type="ECO:0000256" key="10">
    <source>
        <dbReference type="SAM" id="MobiDB-lite"/>
    </source>
</evidence>
<evidence type="ECO:0000256" key="5">
    <source>
        <dbReference type="ARBA" id="ARBA00022679"/>
    </source>
</evidence>
<dbReference type="GO" id="GO:0005886">
    <property type="term" value="C:plasma membrane"/>
    <property type="evidence" value="ECO:0007669"/>
    <property type="project" value="UniProtKB-SubCell"/>
</dbReference>
<dbReference type="Proteomes" id="UP000518206">
    <property type="component" value="Unassembled WGS sequence"/>
</dbReference>
<dbReference type="InterPro" id="IPR003661">
    <property type="entry name" value="HisK_dim/P_dom"/>
</dbReference>
<dbReference type="PANTHER" id="PTHR45436">
    <property type="entry name" value="SENSOR HISTIDINE KINASE YKOH"/>
    <property type="match status" value="1"/>
</dbReference>
<dbReference type="InterPro" id="IPR003594">
    <property type="entry name" value="HATPase_dom"/>
</dbReference>
<dbReference type="EC" id="2.7.13.3" evidence="3"/>
<evidence type="ECO:0000256" key="7">
    <source>
        <dbReference type="ARBA" id="ARBA00022777"/>
    </source>
</evidence>
<accession>A0A7W4YCP0</accession>
<keyword evidence="5" id="KW-0808">Transferase</keyword>
<dbReference type="SMART" id="SM00388">
    <property type="entry name" value="HisKA"/>
    <property type="match status" value="1"/>
</dbReference>
<feature type="transmembrane region" description="Helical" evidence="11">
    <location>
        <begin position="58"/>
        <end position="80"/>
    </location>
</feature>
<dbReference type="Pfam" id="PF02518">
    <property type="entry name" value="HATPase_c"/>
    <property type="match status" value="1"/>
</dbReference>
<feature type="domain" description="HAMP" evidence="13">
    <location>
        <begin position="194"/>
        <end position="247"/>
    </location>
</feature>
<reference evidence="14 15" key="1">
    <citation type="submission" date="2020-08" db="EMBL/GenBank/DDBJ databases">
        <title>The Agave Microbiome: Exploring the role of microbial communities in plant adaptations to desert environments.</title>
        <authorList>
            <person name="Partida-Martinez L.P."/>
        </authorList>
    </citation>
    <scope>NUCLEOTIDE SEQUENCE [LARGE SCALE GENOMIC DNA]</scope>
    <source>
        <strain evidence="14 15">RAS26</strain>
    </source>
</reference>
<dbReference type="InterPro" id="IPR036890">
    <property type="entry name" value="HATPase_C_sf"/>
</dbReference>
<sequence>MTPPTAPVPGQGRTPDPAPVPSSGLSPGPAVRPSPGRAPDGAGGSRRPRVVWSLRTTLTLTIAGLFILATGTVLTVQTLVTTRALDQQVQTIGIGNAPGGGSVGTDPGLTDPGLTEPAPADEAEVCASDDTGTSTPCTAPTLTPGQDGVAGPSAARREVTTLRDAVISTTVTSSVLIFAAFSALALLIAWFVATGTTRRITAITALADALDPDDPSGRIRAPSRSDEIGQLTDTLNGALDRIEDAISSQKQFIANASHELLTPIAAIETSLDAPLSQGRFPEDVRPAVHRALAANRKSANLVRSLLQLARAQGQPRTVHEPVDLAALAGRVVQDLRERLDERRLDVDTGALHPVTVDADPVLLELAVRNLVDNAVTHNVDGGRLGLATSSAGGAATLAVTNSTATTAAPGDVALLVQPFHRGDATRLGGAPGFGVGLAVVDAVVRAHGARLDLARPSTSTFRATLSLPTCPPDPDAGDRLAGQSARWKQGRVG</sequence>
<evidence type="ECO:0000256" key="11">
    <source>
        <dbReference type="SAM" id="Phobius"/>
    </source>
</evidence>
<dbReference type="Pfam" id="PF00512">
    <property type="entry name" value="HisKA"/>
    <property type="match status" value="1"/>
</dbReference>
<feature type="compositionally biased region" description="Polar residues" evidence="10">
    <location>
        <begin position="130"/>
        <end position="144"/>
    </location>
</feature>
<proteinExistence type="predicted"/>